<protein>
    <recommendedName>
        <fullName evidence="4">MMPL family transporter</fullName>
    </recommendedName>
</protein>
<dbReference type="PANTHER" id="PTHR32063">
    <property type="match status" value="1"/>
</dbReference>
<feature type="transmembrane region" description="Helical" evidence="1">
    <location>
        <begin position="71"/>
        <end position="97"/>
    </location>
</feature>
<evidence type="ECO:0000313" key="2">
    <source>
        <dbReference type="EMBL" id="GLK63043.1"/>
    </source>
</evidence>
<reference evidence="2" key="2">
    <citation type="submission" date="2023-01" db="EMBL/GenBank/DDBJ databases">
        <authorList>
            <person name="Sun Q."/>
            <person name="Evtushenko L."/>
        </authorList>
    </citation>
    <scope>NUCLEOTIDE SEQUENCE</scope>
    <source>
        <strain evidence="2">VKM B-2222</strain>
    </source>
</reference>
<organism evidence="2 3">
    <name type="scientific">Paracoccus kondratievae</name>
    <dbReference type="NCBI Taxonomy" id="135740"/>
    <lineage>
        <taxon>Bacteria</taxon>
        <taxon>Pseudomonadati</taxon>
        <taxon>Pseudomonadota</taxon>
        <taxon>Alphaproteobacteria</taxon>
        <taxon>Rhodobacterales</taxon>
        <taxon>Paracoccaceae</taxon>
        <taxon>Paracoccus</taxon>
    </lineage>
</organism>
<dbReference type="Pfam" id="PF00873">
    <property type="entry name" value="ACR_tran"/>
    <property type="match status" value="1"/>
</dbReference>
<dbReference type="Gene3D" id="1.20.1640.10">
    <property type="entry name" value="Multidrug efflux transporter AcrB transmembrane domain"/>
    <property type="match status" value="1"/>
</dbReference>
<sequence>MVLVGLAAKNAILIVEFARAKEDEGVDPLNAVLEAARLRLRPILMTSLAFIAGVVPLVIATGAGAEMRHVMGIAVFAGMFGVTLFGLLLTPVFYVAVRKLGQRREKGQSGDGAVQEQQQ</sequence>
<keyword evidence="1" id="KW-0472">Membrane</keyword>
<proteinExistence type="predicted"/>
<dbReference type="SUPFAM" id="SSF82866">
    <property type="entry name" value="Multidrug efflux transporter AcrB transmembrane domain"/>
    <property type="match status" value="1"/>
</dbReference>
<comment type="caution">
    <text evidence="2">The sequence shown here is derived from an EMBL/GenBank/DDBJ whole genome shotgun (WGS) entry which is preliminary data.</text>
</comment>
<dbReference type="GO" id="GO:0042910">
    <property type="term" value="F:xenobiotic transmembrane transporter activity"/>
    <property type="evidence" value="ECO:0007669"/>
    <property type="project" value="TreeGrafter"/>
</dbReference>
<evidence type="ECO:0008006" key="4">
    <source>
        <dbReference type="Google" id="ProtNLM"/>
    </source>
</evidence>
<name>A0AAD3RRX3_9RHOB</name>
<accession>A0AAD3RRX3</accession>
<feature type="transmembrane region" description="Helical" evidence="1">
    <location>
        <begin position="43"/>
        <end position="65"/>
    </location>
</feature>
<dbReference type="PANTHER" id="PTHR32063:SF26">
    <property type="entry name" value="EFFLUX PUMP MEMBRANE TRANSPORTER"/>
    <property type="match status" value="1"/>
</dbReference>
<dbReference type="GO" id="GO:0005886">
    <property type="term" value="C:plasma membrane"/>
    <property type="evidence" value="ECO:0007669"/>
    <property type="project" value="TreeGrafter"/>
</dbReference>
<keyword evidence="1" id="KW-0812">Transmembrane</keyword>
<reference evidence="2" key="1">
    <citation type="journal article" date="2014" name="Int. J. Syst. Evol. Microbiol.">
        <title>Complete genome sequence of Corynebacterium casei LMG S-19264T (=DSM 44701T), isolated from a smear-ripened cheese.</title>
        <authorList>
            <consortium name="US DOE Joint Genome Institute (JGI-PGF)"/>
            <person name="Walter F."/>
            <person name="Albersmeier A."/>
            <person name="Kalinowski J."/>
            <person name="Ruckert C."/>
        </authorList>
    </citation>
    <scope>NUCLEOTIDE SEQUENCE</scope>
    <source>
        <strain evidence="2">VKM B-2222</strain>
    </source>
</reference>
<dbReference type="Proteomes" id="UP001143349">
    <property type="component" value="Unassembled WGS sequence"/>
</dbReference>
<dbReference type="InterPro" id="IPR001036">
    <property type="entry name" value="Acrflvin-R"/>
</dbReference>
<evidence type="ECO:0000256" key="1">
    <source>
        <dbReference type="SAM" id="Phobius"/>
    </source>
</evidence>
<gene>
    <name evidence="2" type="ORF">GCM10017635_05120</name>
</gene>
<dbReference type="AlphaFoldDB" id="A0AAD3RRX3"/>
<keyword evidence="1" id="KW-1133">Transmembrane helix</keyword>
<keyword evidence="3" id="KW-1185">Reference proteome</keyword>
<evidence type="ECO:0000313" key="3">
    <source>
        <dbReference type="Proteomes" id="UP001143349"/>
    </source>
</evidence>
<dbReference type="EMBL" id="BSFH01000011">
    <property type="protein sequence ID" value="GLK63043.1"/>
    <property type="molecule type" value="Genomic_DNA"/>
</dbReference>